<keyword evidence="3" id="KW-1185">Reference proteome</keyword>
<proteinExistence type="predicted"/>
<evidence type="ECO:0000313" key="3">
    <source>
        <dbReference type="Proteomes" id="UP000317550"/>
    </source>
</evidence>
<evidence type="ECO:0000313" key="2">
    <source>
        <dbReference type="EMBL" id="QDQ28275.1"/>
    </source>
</evidence>
<dbReference type="GO" id="GO:0003677">
    <property type="term" value="F:DNA binding"/>
    <property type="evidence" value="ECO:0007669"/>
    <property type="project" value="InterPro"/>
</dbReference>
<dbReference type="OrthoDB" id="6693632at2"/>
<dbReference type="KEGG" id="cari:FNU76_04260"/>
<dbReference type="Gene3D" id="1.10.260.40">
    <property type="entry name" value="lambda repressor-like DNA-binding domains"/>
    <property type="match status" value="1"/>
</dbReference>
<name>A0A516SJE3_9NEIS</name>
<protein>
    <recommendedName>
        <fullName evidence="4">Helix-turn-helix domain-containing protein</fullName>
    </recommendedName>
</protein>
<accession>A0A516SJE3</accession>
<dbReference type="EMBL" id="CP041730">
    <property type="protein sequence ID" value="QDQ28275.1"/>
    <property type="molecule type" value="Genomic_DNA"/>
</dbReference>
<dbReference type="SUPFAM" id="SSF47413">
    <property type="entry name" value="lambda repressor-like DNA-binding domains"/>
    <property type="match status" value="1"/>
</dbReference>
<evidence type="ECO:0000313" key="1">
    <source>
        <dbReference type="EMBL" id="QDQ25630.1"/>
    </source>
</evidence>
<gene>
    <name evidence="1" type="ORF">FNU76_04260</name>
    <name evidence="2" type="ORF">FNU76_19030</name>
</gene>
<dbReference type="Pfam" id="PF14549">
    <property type="entry name" value="P22_Cro"/>
    <property type="match status" value="1"/>
</dbReference>
<evidence type="ECO:0008006" key="4">
    <source>
        <dbReference type="Google" id="ProtNLM"/>
    </source>
</evidence>
<dbReference type="Proteomes" id="UP000317550">
    <property type="component" value="Chromosome"/>
</dbReference>
<sequence>MKKAFVFSLLGGASQTARTLGISQPAVTQWSEDIPDSAIGRIARLRPDVLRGWWKAERKVRQVA</sequence>
<dbReference type="KEGG" id="cari:FNU76_19030"/>
<dbReference type="RefSeq" id="WP_143856555.1">
    <property type="nucleotide sequence ID" value="NZ_CP041730.1"/>
</dbReference>
<dbReference type="InterPro" id="IPR010982">
    <property type="entry name" value="Lambda_DNA-bd_dom_sf"/>
</dbReference>
<organism evidence="2 3">
    <name type="scientific">Chitinimonas arctica</name>
    <dbReference type="NCBI Taxonomy" id="2594795"/>
    <lineage>
        <taxon>Bacteria</taxon>
        <taxon>Pseudomonadati</taxon>
        <taxon>Pseudomonadota</taxon>
        <taxon>Betaproteobacteria</taxon>
        <taxon>Neisseriales</taxon>
        <taxon>Chitinibacteraceae</taxon>
        <taxon>Chitinimonas</taxon>
    </lineage>
</organism>
<dbReference type="AlphaFoldDB" id="A0A516SJE3"/>
<reference evidence="3" key="1">
    <citation type="submission" date="2019-07" db="EMBL/GenBank/DDBJ databases">
        <title>Chitinimonas sp. nov., isolated from Ny-Alesund, arctica soil.</title>
        <authorList>
            <person name="Xu Q."/>
            <person name="Peng F."/>
        </authorList>
    </citation>
    <scope>NUCLEOTIDE SEQUENCE [LARGE SCALE GENOMIC DNA]</scope>
    <source>
        <strain evidence="3">R3-44</strain>
    </source>
</reference>
<reference evidence="2" key="2">
    <citation type="journal article" date="2020" name="Int. J. Syst. Evol. Microbiol.">
        <title>Chitinimonas arctica sp. nov., isolated from Arctic tundra soil.</title>
        <authorList>
            <person name="Xu Q."/>
            <person name="Jiang F."/>
            <person name="Da X."/>
            <person name="Zhang Y."/>
            <person name="Geng Y."/>
            <person name="Qin K."/>
            <person name="Liu J."/>
            <person name="Peng F."/>
        </authorList>
    </citation>
    <scope>NUCLEOTIDE SEQUENCE</scope>
    <source>
        <strain evidence="2">R3-44</strain>
    </source>
</reference>
<dbReference type="EMBL" id="CP041730">
    <property type="protein sequence ID" value="QDQ25630.1"/>
    <property type="molecule type" value="Genomic_DNA"/>
</dbReference>